<evidence type="ECO:0000313" key="1">
    <source>
        <dbReference type="EMBL" id="PYH36157.1"/>
    </source>
</evidence>
<evidence type="ECO:0000313" key="2">
    <source>
        <dbReference type="Proteomes" id="UP000247647"/>
    </source>
</evidence>
<proteinExistence type="predicted"/>
<gene>
    <name evidence="1" type="ORF">BO87DRAFT_18428</name>
</gene>
<accession>A0A318YQI0</accession>
<dbReference type="RefSeq" id="XP_025481635.1">
    <property type="nucleotide sequence ID" value="XM_025618432.1"/>
</dbReference>
<dbReference type="Proteomes" id="UP000247647">
    <property type="component" value="Unassembled WGS sequence"/>
</dbReference>
<dbReference type="EMBL" id="KZ821454">
    <property type="protein sequence ID" value="PYH36157.1"/>
    <property type="molecule type" value="Genomic_DNA"/>
</dbReference>
<dbReference type="GeneID" id="37120888"/>
<organism evidence="1 2">
    <name type="scientific">Aspergillus neoniger (strain CBS 115656)</name>
    <dbReference type="NCBI Taxonomy" id="1448310"/>
    <lineage>
        <taxon>Eukaryota</taxon>
        <taxon>Fungi</taxon>
        <taxon>Dikarya</taxon>
        <taxon>Ascomycota</taxon>
        <taxon>Pezizomycotina</taxon>
        <taxon>Eurotiomycetes</taxon>
        <taxon>Eurotiomycetidae</taxon>
        <taxon>Eurotiales</taxon>
        <taxon>Aspergillaceae</taxon>
        <taxon>Aspergillus</taxon>
        <taxon>Aspergillus subgen. Circumdati</taxon>
    </lineage>
</organism>
<keyword evidence="2" id="KW-1185">Reference proteome</keyword>
<dbReference type="AlphaFoldDB" id="A0A318YQI0"/>
<sequence>MTRAGSEPRKRSLALLSFLQIHNNLLPPTSGAQPSPAPPGIYLSSMLLLGRAVYPAWVVFLLRVQLVDPINKLGNPMSGGGLQSLVLLLQHAVLLYQPTNR</sequence>
<name>A0A318YQI0_ASPNB</name>
<reference evidence="1" key="1">
    <citation type="submission" date="2016-12" db="EMBL/GenBank/DDBJ databases">
        <title>The genomes of Aspergillus section Nigri reveals drivers in fungal speciation.</title>
        <authorList>
            <consortium name="DOE Joint Genome Institute"/>
            <person name="Vesth T.C."/>
            <person name="Nybo J."/>
            <person name="Theobald S."/>
            <person name="Brandl J."/>
            <person name="Frisvad J.C."/>
            <person name="Nielsen K.F."/>
            <person name="Lyhne E.K."/>
            <person name="Kogle M.E."/>
            <person name="Kuo A."/>
            <person name="Riley R."/>
            <person name="Clum A."/>
            <person name="Nolan M."/>
            <person name="Lipzen A."/>
            <person name="Salamov A."/>
            <person name="Henrissat B."/>
            <person name="Wiebenga A."/>
            <person name="De Vries R.P."/>
            <person name="Grigoriev I.V."/>
            <person name="Mortensen U.H."/>
            <person name="Andersen M.R."/>
            <person name="Baker S.E."/>
        </authorList>
    </citation>
    <scope>NUCLEOTIDE SEQUENCE [LARGE SCALE GENOMIC DNA]</scope>
    <source>
        <strain evidence="1">CBS 115656</strain>
    </source>
</reference>
<protein>
    <submittedName>
        <fullName evidence="1">Uncharacterized protein</fullName>
    </submittedName>
</protein>